<organism evidence="1">
    <name type="scientific">Arundo donax</name>
    <name type="common">Giant reed</name>
    <name type="synonym">Donax arundinaceus</name>
    <dbReference type="NCBI Taxonomy" id="35708"/>
    <lineage>
        <taxon>Eukaryota</taxon>
        <taxon>Viridiplantae</taxon>
        <taxon>Streptophyta</taxon>
        <taxon>Embryophyta</taxon>
        <taxon>Tracheophyta</taxon>
        <taxon>Spermatophyta</taxon>
        <taxon>Magnoliopsida</taxon>
        <taxon>Liliopsida</taxon>
        <taxon>Poales</taxon>
        <taxon>Poaceae</taxon>
        <taxon>PACMAD clade</taxon>
        <taxon>Arundinoideae</taxon>
        <taxon>Arundineae</taxon>
        <taxon>Arundo</taxon>
    </lineage>
</organism>
<name>A0A0A9EN28_ARUDO</name>
<dbReference type="AlphaFoldDB" id="A0A0A9EN28"/>
<evidence type="ECO:0000313" key="1">
    <source>
        <dbReference type="EMBL" id="JAE00419.1"/>
    </source>
</evidence>
<sequence length="33" mass="3851">MSAYCGKYKGTIHRLFLRHPPCLFHRSSLLTCL</sequence>
<proteinExistence type="predicted"/>
<protein>
    <submittedName>
        <fullName evidence="1">Uncharacterized protein</fullName>
    </submittedName>
</protein>
<reference evidence="1" key="1">
    <citation type="submission" date="2014-09" db="EMBL/GenBank/DDBJ databases">
        <authorList>
            <person name="Magalhaes I.L.F."/>
            <person name="Oliveira U."/>
            <person name="Santos F.R."/>
            <person name="Vidigal T.H.D.A."/>
            <person name="Brescovit A.D."/>
            <person name="Santos A.J."/>
        </authorList>
    </citation>
    <scope>NUCLEOTIDE SEQUENCE</scope>
    <source>
        <tissue evidence="1">Shoot tissue taken approximately 20 cm above the soil surface</tissue>
    </source>
</reference>
<dbReference type="EMBL" id="GBRH01197477">
    <property type="protein sequence ID" value="JAE00419.1"/>
    <property type="molecule type" value="Transcribed_RNA"/>
</dbReference>
<reference evidence="1" key="2">
    <citation type="journal article" date="2015" name="Data Brief">
        <title>Shoot transcriptome of the giant reed, Arundo donax.</title>
        <authorList>
            <person name="Barrero R.A."/>
            <person name="Guerrero F.D."/>
            <person name="Moolhuijzen P."/>
            <person name="Goolsby J.A."/>
            <person name="Tidwell J."/>
            <person name="Bellgard S.E."/>
            <person name="Bellgard M.I."/>
        </authorList>
    </citation>
    <scope>NUCLEOTIDE SEQUENCE</scope>
    <source>
        <tissue evidence="1">Shoot tissue taken approximately 20 cm above the soil surface</tissue>
    </source>
</reference>
<accession>A0A0A9EN28</accession>